<dbReference type="EMBL" id="KN838607">
    <property type="protein sequence ID" value="KIK01392.1"/>
    <property type="molecule type" value="Genomic_DNA"/>
</dbReference>
<sequence>MVSPVDKKHGSKEVLQDDESSICTFPPEVLSAIFAAGTQIEETSSTDSNPLSRETGLSFELLVSHVCSYFRDIAIGTPSLWTSIFIAPTTKSEKLLTYVGRSLACGLDLRVDMSGWASSALGRYAMMEMINSISTQSHRWRRLSIDAAGESEDNSIVMVLCSRNAPVLEYLSICVDNVEHVDEGVLRKSACEPRIFSEGAPRLSFVRLRGLAIYLFRPPLQELTTLHLDQTKALPMRFSMFRDIVTLSPALAHLSLYGDIIGNESWSGRALIILPALRSLRICGISGRVYGGALQAIDAPQLESLVLKDLHEHDLDGLWDDAEAVARYCHLKHLTFCDFEVSDFAYKRLLRAFPDITEFSSFYSSIGTSPISPILAAANDVESDYATERPWPFLHTLAFLFDDGEDEGWIKNVVMRRKETGRPLVKLRFGTNYAGVFKRWKKNVALENTLEIETFSDIDRWPANRSYPDQDDGLFP</sequence>
<dbReference type="OrthoDB" id="3244423at2759"/>
<dbReference type="HOGENOM" id="CLU_020999_3_3_1"/>
<dbReference type="Proteomes" id="UP000054477">
    <property type="component" value="Unassembled WGS sequence"/>
</dbReference>
<dbReference type="AlphaFoldDB" id="A0A0C9XUS6"/>
<gene>
    <name evidence="1" type="ORF">K443DRAFT_678396</name>
</gene>
<protein>
    <recommendedName>
        <fullName evidence="3">F-box domain-containing protein</fullName>
    </recommendedName>
</protein>
<name>A0A0C9XUS6_9AGAR</name>
<dbReference type="STRING" id="1095629.A0A0C9XUS6"/>
<evidence type="ECO:0000313" key="2">
    <source>
        <dbReference type="Proteomes" id="UP000054477"/>
    </source>
</evidence>
<reference evidence="1 2" key="1">
    <citation type="submission" date="2014-04" db="EMBL/GenBank/DDBJ databases">
        <authorList>
            <consortium name="DOE Joint Genome Institute"/>
            <person name="Kuo A."/>
            <person name="Kohler A."/>
            <person name="Nagy L.G."/>
            <person name="Floudas D."/>
            <person name="Copeland A."/>
            <person name="Barry K.W."/>
            <person name="Cichocki N."/>
            <person name="Veneault-Fourrey C."/>
            <person name="LaButti K."/>
            <person name="Lindquist E.A."/>
            <person name="Lipzen A."/>
            <person name="Lundell T."/>
            <person name="Morin E."/>
            <person name="Murat C."/>
            <person name="Sun H."/>
            <person name="Tunlid A."/>
            <person name="Henrissat B."/>
            <person name="Grigoriev I.V."/>
            <person name="Hibbett D.S."/>
            <person name="Martin F."/>
            <person name="Nordberg H.P."/>
            <person name="Cantor M.N."/>
            <person name="Hua S.X."/>
        </authorList>
    </citation>
    <scope>NUCLEOTIDE SEQUENCE [LARGE SCALE GENOMIC DNA]</scope>
    <source>
        <strain evidence="1 2">LaAM-08-1</strain>
    </source>
</reference>
<accession>A0A0C9XUS6</accession>
<evidence type="ECO:0008006" key="3">
    <source>
        <dbReference type="Google" id="ProtNLM"/>
    </source>
</evidence>
<reference evidence="2" key="2">
    <citation type="submission" date="2015-01" db="EMBL/GenBank/DDBJ databases">
        <title>Evolutionary Origins and Diversification of the Mycorrhizal Mutualists.</title>
        <authorList>
            <consortium name="DOE Joint Genome Institute"/>
            <consortium name="Mycorrhizal Genomics Consortium"/>
            <person name="Kohler A."/>
            <person name="Kuo A."/>
            <person name="Nagy L.G."/>
            <person name="Floudas D."/>
            <person name="Copeland A."/>
            <person name="Barry K.W."/>
            <person name="Cichocki N."/>
            <person name="Veneault-Fourrey C."/>
            <person name="LaButti K."/>
            <person name="Lindquist E.A."/>
            <person name="Lipzen A."/>
            <person name="Lundell T."/>
            <person name="Morin E."/>
            <person name="Murat C."/>
            <person name="Riley R."/>
            <person name="Ohm R."/>
            <person name="Sun H."/>
            <person name="Tunlid A."/>
            <person name="Henrissat B."/>
            <person name="Grigoriev I.V."/>
            <person name="Hibbett D.S."/>
            <person name="Martin F."/>
        </authorList>
    </citation>
    <scope>NUCLEOTIDE SEQUENCE [LARGE SCALE GENOMIC DNA]</scope>
    <source>
        <strain evidence="2">LaAM-08-1</strain>
    </source>
</reference>
<dbReference type="SUPFAM" id="SSF52047">
    <property type="entry name" value="RNI-like"/>
    <property type="match status" value="1"/>
</dbReference>
<organism evidence="1 2">
    <name type="scientific">Laccaria amethystina LaAM-08-1</name>
    <dbReference type="NCBI Taxonomy" id="1095629"/>
    <lineage>
        <taxon>Eukaryota</taxon>
        <taxon>Fungi</taxon>
        <taxon>Dikarya</taxon>
        <taxon>Basidiomycota</taxon>
        <taxon>Agaricomycotina</taxon>
        <taxon>Agaricomycetes</taxon>
        <taxon>Agaricomycetidae</taxon>
        <taxon>Agaricales</taxon>
        <taxon>Agaricineae</taxon>
        <taxon>Hydnangiaceae</taxon>
        <taxon>Laccaria</taxon>
    </lineage>
</organism>
<proteinExistence type="predicted"/>
<dbReference type="Gene3D" id="3.80.10.10">
    <property type="entry name" value="Ribonuclease Inhibitor"/>
    <property type="match status" value="1"/>
</dbReference>
<keyword evidence="2" id="KW-1185">Reference proteome</keyword>
<evidence type="ECO:0000313" key="1">
    <source>
        <dbReference type="EMBL" id="KIK01392.1"/>
    </source>
</evidence>
<dbReference type="InterPro" id="IPR032675">
    <property type="entry name" value="LRR_dom_sf"/>
</dbReference>